<evidence type="ECO:0000256" key="5">
    <source>
        <dbReference type="RuleBase" id="RU003939"/>
    </source>
</evidence>
<dbReference type="Proteomes" id="UP001163632">
    <property type="component" value="Chromosome"/>
</dbReference>
<dbReference type="PROSITE" id="PS00045">
    <property type="entry name" value="HISTONE_LIKE"/>
    <property type="match status" value="1"/>
</dbReference>
<dbReference type="GO" id="GO:0030261">
    <property type="term" value="P:chromosome condensation"/>
    <property type="evidence" value="ECO:0007669"/>
    <property type="project" value="UniProtKB-KW"/>
</dbReference>
<proteinExistence type="inferred from homology"/>
<comment type="similarity">
    <text evidence="2 5">Belongs to the bacterial histone-like protein family.</text>
</comment>
<dbReference type="GO" id="GO:0003677">
    <property type="term" value="F:DNA binding"/>
    <property type="evidence" value="ECO:0007669"/>
    <property type="project" value="UniProtKB-KW"/>
</dbReference>
<keyword evidence="9" id="KW-1185">Reference proteome</keyword>
<dbReference type="EMBL" id="CP087830">
    <property type="protein sequence ID" value="UZA03527.1"/>
    <property type="molecule type" value="Genomic_DNA"/>
</dbReference>
<dbReference type="AlphaFoldDB" id="A0AAQ2Q3H7"/>
<comment type="function">
    <text evidence="1">Histone-like DNA-binding protein which is capable of wrapping DNA to stabilize it, and thus to prevent its denaturation under extreme environmental conditions.</text>
</comment>
<dbReference type="RefSeq" id="WP_078274820.1">
    <property type="nucleotide sequence ID" value="NZ_CP030241.1"/>
</dbReference>
<dbReference type="CDD" id="cd13831">
    <property type="entry name" value="HU"/>
    <property type="match status" value="1"/>
</dbReference>
<dbReference type="Proteomes" id="UP001163283">
    <property type="component" value="Chromosome"/>
</dbReference>
<accession>A0AAQ2Q3H7</accession>
<dbReference type="InterPro" id="IPR010992">
    <property type="entry name" value="IHF-like_DNA-bd_dom_sf"/>
</dbReference>
<dbReference type="GO" id="GO:0005829">
    <property type="term" value="C:cytosol"/>
    <property type="evidence" value="ECO:0007669"/>
    <property type="project" value="TreeGrafter"/>
</dbReference>
<dbReference type="PRINTS" id="PR01727">
    <property type="entry name" value="DNABINDINGHU"/>
</dbReference>
<dbReference type="Gene3D" id="4.10.520.10">
    <property type="entry name" value="IHF-like DNA-binding proteins"/>
    <property type="match status" value="1"/>
</dbReference>
<dbReference type="PANTHER" id="PTHR33175">
    <property type="entry name" value="DNA-BINDING PROTEIN HU"/>
    <property type="match status" value="1"/>
</dbReference>
<evidence type="ECO:0000256" key="3">
    <source>
        <dbReference type="ARBA" id="ARBA00023067"/>
    </source>
</evidence>
<dbReference type="KEGG" id="mboi:DQF64_12615"/>
<evidence type="ECO:0000313" key="6">
    <source>
        <dbReference type="EMBL" id="UZA03527.1"/>
    </source>
</evidence>
<gene>
    <name evidence="6" type="ORF">LP092_01810</name>
    <name evidence="7" type="ORF">LP129_12795</name>
</gene>
<keyword evidence="4 7" id="KW-0238">DNA-binding</keyword>
<protein>
    <submittedName>
        <fullName evidence="7">HU family DNA-binding protein</fullName>
    </submittedName>
</protein>
<dbReference type="SMART" id="SM00411">
    <property type="entry name" value="BHL"/>
    <property type="match status" value="1"/>
</dbReference>
<dbReference type="GO" id="GO:0030527">
    <property type="term" value="F:structural constituent of chromatin"/>
    <property type="evidence" value="ECO:0007669"/>
    <property type="project" value="InterPro"/>
</dbReference>
<dbReference type="InterPro" id="IPR020816">
    <property type="entry name" value="Histone-like_DNA-bd_CS"/>
</dbReference>
<evidence type="ECO:0000256" key="4">
    <source>
        <dbReference type="ARBA" id="ARBA00023125"/>
    </source>
</evidence>
<reference evidence="7 8" key="1">
    <citation type="journal article" date="2022" name="BMC Microbiol.">
        <title>Whole genome sequencing of Moraxella bovis strains from North America reveals two genotypes with different genetic determinants.</title>
        <authorList>
            <person name="Wynn E.L."/>
            <person name="Hille M.M."/>
            <person name="Loy J.D."/>
            <person name="Schuller G."/>
            <person name="Kuhn K.L."/>
            <person name="Dickey A.M."/>
            <person name="Bono J.L."/>
            <person name="Clawson M.L."/>
        </authorList>
    </citation>
    <scope>NUCLEOTIDE SEQUENCE [LARGE SCALE GENOMIC DNA]</scope>
    <source>
        <strain evidence="6">SAM102599</strain>
        <strain evidence="7 8">SAM57978</strain>
    </source>
</reference>
<evidence type="ECO:0000313" key="9">
    <source>
        <dbReference type="Proteomes" id="UP001163632"/>
    </source>
</evidence>
<sequence>MNKKELIQAVGEKTDNASFYAKNVIDATLAVISDTLTKGDEVMLVGFGTFSVRTQKARTARNPKTGEKIQVPAKKVPSFKAGKGLKEAVN</sequence>
<dbReference type="GeneID" id="77189634"/>
<evidence type="ECO:0000256" key="2">
    <source>
        <dbReference type="ARBA" id="ARBA00010529"/>
    </source>
</evidence>
<dbReference type="Pfam" id="PF00216">
    <property type="entry name" value="Bac_DNA_binding"/>
    <property type="match status" value="1"/>
</dbReference>
<name>A0AAQ2Q3H7_MORBO</name>
<evidence type="ECO:0000256" key="1">
    <source>
        <dbReference type="ARBA" id="ARBA00003819"/>
    </source>
</evidence>
<dbReference type="EMBL" id="CP087781">
    <property type="protein sequence ID" value="UZA51345.1"/>
    <property type="molecule type" value="Genomic_DNA"/>
</dbReference>
<dbReference type="SUPFAM" id="SSF47729">
    <property type="entry name" value="IHF-like DNA-binding proteins"/>
    <property type="match status" value="1"/>
</dbReference>
<evidence type="ECO:0000313" key="8">
    <source>
        <dbReference type="Proteomes" id="UP001163283"/>
    </source>
</evidence>
<evidence type="ECO:0000313" key="7">
    <source>
        <dbReference type="EMBL" id="UZA51345.1"/>
    </source>
</evidence>
<dbReference type="PANTHER" id="PTHR33175:SF3">
    <property type="entry name" value="DNA-BINDING PROTEIN HU-BETA"/>
    <property type="match status" value="1"/>
</dbReference>
<organism evidence="7 8">
    <name type="scientific">Moraxella bovis</name>
    <dbReference type="NCBI Taxonomy" id="476"/>
    <lineage>
        <taxon>Bacteria</taxon>
        <taxon>Pseudomonadati</taxon>
        <taxon>Pseudomonadota</taxon>
        <taxon>Gammaproteobacteria</taxon>
        <taxon>Moraxellales</taxon>
        <taxon>Moraxellaceae</taxon>
        <taxon>Moraxella</taxon>
    </lineage>
</organism>
<dbReference type="InterPro" id="IPR000119">
    <property type="entry name" value="Hist_DNA-bd"/>
</dbReference>
<keyword evidence="3" id="KW-0226">DNA condensation</keyword>